<feature type="region of interest" description="Disordered" evidence="1">
    <location>
        <begin position="293"/>
        <end position="337"/>
    </location>
</feature>
<dbReference type="VEuPathDB" id="VectorBase:PHUM580660"/>
<dbReference type="eggNOG" id="ENOG502TIJB">
    <property type="taxonomic scope" value="Eukaryota"/>
</dbReference>
<feature type="compositionally biased region" description="Basic and acidic residues" evidence="1">
    <location>
        <begin position="19"/>
        <end position="30"/>
    </location>
</feature>
<dbReference type="EMBL" id="DS235873">
    <property type="protein sequence ID" value="EEB19577.1"/>
    <property type="molecule type" value="Genomic_DNA"/>
</dbReference>
<dbReference type="GeneID" id="8232324"/>
<name>E0W1Y3_PEDHC</name>
<dbReference type="InParanoid" id="E0W1Y3"/>
<feature type="region of interest" description="Disordered" evidence="1">
    <location>
        <begin position="18"/>
        <end position="43"/>
    </location>
</feature>
<feature type="compositionally biased region" description="Gly residues" evidence="1">
    <location>
        <begin position="323"/>
        <end position="337"/>
    </location>
</feature>
<sequence>MRMVWFTFNFLLGIPGGDTKPKTNHKEKQPKTTTTTTNTTKTTTTEAAAAAATTGGKRKRKEENKLIKSNRDYREIKVDKPNYFFHIEYVLFPNTSPKTIDVICWNQVAKIFYENSHCAIEVHAVDNLNWIYFRVNHNLELGDDEILVMRSHVLKITLSLGNKKFGDRAKSDNSKKFYTLLFARDDGDDDDDGNDGNDDGDWDDDSEENGEVEENFAFKKQIFQPVSDTVENLPYISFYKEHLTYLQQLYVALDTTIETNEYHKRLINKMSGLTREYNDETVKKIKTTKISSMKNMTPGTPLEPAQPNKKEKKTVKKKESGKDGVGGVGVTGGGATGGGSSGDSIEILIPGENFFSGSEIIENVVKYNLKEIPFFYNLIRIINPLTDQQRKYYNPMSVTLHHCDFLPVKDLLKSGITHLKFRYIVFDEFSVESNPYPVDDKIRIDFTRTFFTDGNHVNDIKFIHFIQTGGLKIHLLGDFKREKPIKSSSLYDEHKISTRKFINKRFFNNENDHHRDDDDDDDIFSVIGTGYVDLSSLMTQPHRIFFKCNLLIPPPNENDDDDNNNTMTTCSSKNYKNFITIYQFYNYKRKKTKWELSKTSSIPSVPTLCVSVRLNYTPLKLYQTVLTYPNLYNKLFVVIRDENISESLFKSIENETACDILHSLDYFQKNICCKRPLTVNHEENVVSSHEEKRKNNQLTGFLIKTGDKTLVYVEGPLYGSIKQIWAIVSNMKPNQGHVLYDSSLIFPKRIYDSFLQISGGFLKIYLNDRFETEYPSLIGYGGPCCCMPEITWKTLININMLMHCKSIKLAVHNNLFPDPESLFSLSLQIVEVMYDNLSEPHLKHNFITEIR</sequence>
<keyword evidence="2" id="KW-0732">Signal</keyword>
<dbReference type="PANTHER" id="PTHR33667">
    <property type="entry name" value="SI:DKEY-57N24.6"/>
    <property type="match status" value="1"/>
</dbReference>
<dbReference type="AlphaFoldDB" id="E0W1Y3"/>
<dbReference type="EMBL" id="AAZO01007069">
    <property type="status" value="NOT_ANNOTATED_CDS"/>
    <property type="molecule type" value="Genomic_DNA"/>
</dbReference>
<feature type="chain" id="PRO_5014570287" description="DUF4550 domain-containing protein" evidence="2">
    <location>
        <begin position="20"/>
        <end position="851"/>
    </location>
</feature>
<feature type="domain" description="DUF4550" evidence="3">
    <location>
        <begin position="83"/>
        <end position="176"/>
    </location>
</feature>
<accession>E0W1Y3</accession>
<evidence type="ECO:0000313" key="4">
    <source>
        <dbReference type="EMBL" id="EEB19577.1"/>
    </source>
</evidence>
<evidence type="ECO:0000256" key="1">
    <source>
        <dbReference type="SAM" id="MobiDB-lite"/>
    </source>
</evidence>
<dbReference type="Proteomes" id="UP000009046">
    <property type="component" value="Unassembled WGS sequence"/>
</dbReference>
<dbReference type="InterPro" id="IPR027876">
    <property type="entry name" value="DUF4550"/>
</dbReference>
<reference evidence="4" key="1">
    <citation type="submission" date="2007-04" db="EMBL/GenBank/DDBJ databases">
        <title>Annotation of Pediculus humanus corporis strain USDA.</title>
        <authorList>
            <person name="Kirkness E."/>
            <person name="Hannick L."/>
            <person name="Hass B."/>
            <person name="Bruggner R."/>
            <person name="Lawson D."/>
            <person name="Bidwell S."/>
            <person name="Joardar V."/>
            <person name="Caler E."/>
            <person name="Walenz B."/>
            <person name="Inman J."/>
            <person name="Schobel S."/>
            <person name="Galinsky K."/>
            <person name="Amedeo P."/>
            <person name="Strausberg R."/>
        </authorList>
    </citation>
    <scope>NUCLEOTIDE SEQUENCE</scope>
    <source>
        <strain evidence="4">USDA</strain>
    </source>
</reference>
<dbReference type="KEGG" id="phu:Phum_PHUM580660"/>
<feature type="compositionally biased region" description="Low complexity" evidence="1">
    <location>
        <begin position="32"/>
        <end position="43"/>
    </location>
</feature>
<dbReference type="CTD" id="8232324"/>
<dbReference type="Pfam" id="PF15084">
    <property type="entry name" value="DUF4550"/>
    <property type="match status" value="1"/>
</dbReference>
<dbReference type="RefSeq" id="XP_002432315.1">
    <property type="nucleotide sequence ID" value="XM_002432270.1"/>
</dbReference>
<dbReference type="HOGENOM" id="CLU_335342_0_0_1"/>
<feature type="signal peptide" evidence="2">
    <location>
        <begin position="1"/>
        <end position="19"/>
    </location>
</feature>
<dbReference type="PANTHER" id="PTHR33667:SF7">
    <property type="entry name" value="RIKEN CDNA 1810020O05 GENE"/>
    <property type="match status" value="1"/>
</dbReference>
<dbReference type="STRING" id="121224.E0W1Y3"/>
<keyword evidence="6" id="KW-1185">Reference proteome</keyword>
<gene>
    <name evidence="5" type="primary">8232324</name>
    <name evidence="4" type="ORF">Phum_PHUM580660</name>
</gene>
<protein>
    <recommendedName>
        <fullName evidence="3">DUF4550 domain-containing protein</fullName>
    </recommendedName>
</protein>
<dbReference type="OMA" id="PDSIHEY"/>
<evidence type="ECO:0000313" key="6">
    <source>
        <dbReference type="Proteomes" id="UP000009046"/>
    </source>
</evidence>
<reference evidence="5" key="3">
    <citation type="submission" date="2020-05" db="UniProtKB">
        <authorList>
            <consortium name="EnsemblMetazoa"/>
        </authorList>
    </citation>
    <scope>IDENTIFICATION</scope>
    <source>
        <strain evidence="5">USDA</strain>
    </source>
</reference>
<reference evidence="4" key="2">
    <citation type="submission" date="2007-04" db="EMBL/GenBank/DDBJ databases">
        <title>The genome of the human body louse.</title>
        <authorList>
            <consortium name="The Human Body Louse Genome Consortium"/>
            <person name="Kirkness E."/>
            <person name="Walenz B."/>
            <person name="Hass B."/>
            <person name="Bruggner R."/>
            <person name="Strausberg R."/>
        </authorList>
    </citation>
    <scope>NUCLEOTIDE SEQUENCE</scope>
    <source>
        <strain evidence="4">USDA</strain>
    </source>
</reference>
<dbReference type="OrthoDB" id="188352at2759"/>
<evidence type="ECO:0000259" key="3">
    <source>
        <dbReference type="Pfam" id="PF15084"/>
    </source>
</evidence>
<evidence type="ECO:0000256" key="2">
    <source>
        <dbReference type="SAM" id="SignalP"/>
    </source>
</evidence>
<organism>
    <name type="scientific">Pediculus humanus subsp. corporis</name>
    <name type="common">Body louse</name>
    <dbReference type="NCBI Taxonomy" id="121224"/>
    <lineage>
        <taxon>Eukaryota</taxon>
        <taxon>Metazoa</taxon>
        <taxon>Ecdysozoa</taxon>
        <taxon>Arthropoda</taxon>
        <taxon>Hexapoda</taxon>
        <taxon>Insecta</taxon>
        <taxon>Pterygota</taxon>
        <taxon>Neoptera</taxon>
        <taxon>Paraneoptera</taxon>
        <taxon>Psocodea</taxon>
        <taxon>Troctomorpha</taxon>
        <taxon>Phthiraptera</taxon>
        <taxon>Anoplura</taxon>
        <taxon>Pediculidae</taxon>
        <taxon>Pediculus</taxon>
    </lineage>
</organism>
<dbReference type="EnsemblMetazoa" id="PHUM580660-RA">
    <property type="protein sequence ID" value="PHUM580660-PA"/>
    <property type="gene ID" value="PHUM580660"/>
</dbReference>
<evidence type="ECO:0000313" key="5">
    <source>
        <dbReference type="EnsemblMetazoa" id="PHUM580660-PA"/>
    </source>
</evidence>
<proteinExistence type="predicted"/>
<feature type="region of interest" description="Disordered" evidence="1">
    <location>
        <begin position="188"/>
        <end position="209"/>
    </location>
</feature>